<evidence type="ECO:0000256" key="2">
    <source>
        <dbReference type="SAM" id="SignalP"/>
    </source>
</evidence>
<feature type="chain" id="PRO_5040387180" evidence="2">
    <location>
        <begin position="22"/>
        <end position="294"/>
    </location>
</feature>
<dbReference type="AlphaFoldDB" id="A0A9P6L8E2"/>
<dbReference type="OrthoDB" id="10477287at2759"/>
<protein>
    <submittedName>
        <fullName evidence="3">Uncharacterized protein</fullName>
    </submittedName>
</protein>
<keyword evidence="2" id="KW-0732">Signal</keyword>
<accession>A0A9P6L8E2</accession>
<proteinExistence type="predicted"/>
<reference evidence="3" key="2">
    <citation type="submission" date="2020-11" db="EMBL/GenBank/DDBJ databases">
        <authorList>
            <consortium name="DOE Joint Genome Institute"/>
            <person name="Kuo A."/>
            <person name="Miyauchi S."/>
            <person name="Kiss E."/>
            <person name="Drula E."/>
            <person name="Kohler A."/>
            <person name="Sanchez-Garcia M."/>
            <person name="Andreopoulos B."/>
            <person name="Barry K.W."/>
            <person name="Bonito G."/>
            <person name="Buee M."/>
            <person name="Carver A."/>
            <person name="Chen C."/>
            <person name="Cichocki N."/>
            <person name="Clum A."/>
            <person name="Culley D."/>
            <person name="Crous P.W."/>
            <person name="Fauchery L."/>
            <person name="Girlanda M."/>
            <person name="Hayes R."/>
            <person name="Keri Z."/>
            <person name="Labutti K."/>
            <person name="Lipzen A."/>
            <person name="Lombard V."/>
            <person name="Magnuson J."/>
            <person name="Maillard F."/>
            <person name="Morin E."/>
            <person name="Murat C."/>
            <person name="Nolan M."/>
            <person name="Ohm R."/>
            <person name="Pangilinan J."/>
            <person name="Pereira M."/>
            <person name="Perotto S."/>
            <person name="Peter M."/>
            <person name="Riley R."/>
            <person name="Sitrit Y."/>
            <person name="Stielow B."/>
            <person name="Szollosi G."/>
            <person name="Zifcakova L."/>
            <person name="Stursova M."/>
            <person name="Spatafora J.W."/>
            <person name="Tedersoo L."/>
            <person name="Vaario L.-M."/>
            <person name="Yamada A."/>
            <person name="Yan M."/>
            <person name="Wang P."/>
            <person name="Xu J."/>
            <person name="Bruns T."/>
            <person name="Baldrian P."/>
            <person name="Vilgalys R."/>
            <person name="Henrissat B."/>
            <person name="Grigoriev I.V."/>
            <person name="Hibbett D."/>
            <person name="Nagy L.G."/>
            <person name="Martin F.M."/>
        </authorList>
    </citation>
    <scope>NUCLEOTIDE SEQUENCE</scope>
    <source>
        <strain evidence="3">UH-Tt-Lm1</strain>
    </source>
</reference>
<feature type="signal peptide" evidence="2">
    <location>
        <begin position="1"/>
        <end position="21"/>
    </location>
</feature>
<evidence type="ECO:0000313" key="4">
    <source>
        <dbReference type="Proteomes" id="UP000736335"/>
    </source>
</evidence>
<evidence type="ECO:0000313" key="3">
    <source>
        <dbReference type="EMBL" id="KAF9787062.1"/>
    </source>
</evidence>
<dbReference type="Proteomes" id="UP000736335">
    <property type="component" value="Unassembled WGS sequence"/>
</dbReference>
<evidence type="ECO:0000256" key="1">
    <source>
        <dbReference type="SAM" id="MobiDB-lite"/>
    </source>
</evidence>
<name>A0A9P6L8E2_9AGAM</name>
<feature type="region of interest" description="Disordered" evidence="1">
    <location>
        <begin position="230"/>
        <end position="294"/>
    </location>
</feature>
<keyword evidence="4" id="KW-1185">Reference proteome</keyword>
<organism evidence="3 4">
    <name type="scientific">Thelephora terrestris</name>
    <dbReference type="NCBI Taxonomy" id="56493"/>
    <lineage>
        <taxon>Eukaryota</taxon>
        <taxon>Fungi</taxon>
        <taxon>Dikarya</taxon>
        <taxon>Basidiomycota</taxon>
        <taxon>Agaricomycotina</taxon>
        <taxon>Agaricomycetes</taxon>
        <taxon>Thelephorales</taxon>
        <taxon>Thelephoraceae</taxon>
        <taxon>Thelephora</taxon>
    </lineage>
</organism>
<gene>
    <name evidence="3" type="ORF">BJ322DRAFT_698526</name>
</gene>
<comment type="caution">
    <text evidence="3">The sequence shown here is derived from an EMBL/GenBank/DDBJ whole genome shotgun (WGS) entry which is preliminary data.</text>
</comment>
<sequence>MKFSHIIVLYLSAMAAPSVLAAPLRHDNHCSPGTTDVRCVAHTDGRDRTSSLLPSGGSAQLFDERGIGQTLQTVLEGLPIVGPILGPLLKQLLGAIGLLEMDVASASKASLNSEQIATLASFEFALSNAVNKVLLSDGNLDSGAQSRLKARGVVPLGELATSVPIIGGFLQPFVPLLGSLGFESVDAKLGSVFSMELMNEEQSAKLALFQTIFQQELASILPNVSNFTTPDARVPSKASPDDVKPSTPGLSPDTPGDDGPNSDSSLPVDSSPADVPNSILPPTASPERMEDADE</sequence>
<dbReference type="EMBL" id="WIUZ02000005">
    <property type="protein sequence ID" value="KAF9787062.1"/>
    <property type="molecule type" value="Genomic_DNA"/>
</dbReference>
<reference evidence="3" key="1">
    <citation type="journal article" date="2020" name="Nat. Commun.">
        <title>Large-scale genome sequencing of mycorrhizal fungi provides insights into the early evolution of symbiotic traits.</title>
        <authorList>
            <person name="Miyauchi S."/>
            <person name="Kiss E."/>
            <person name="Kuo A."/>
            <person name="Drula E."/>
            <person name="Kohler A."/>
            <person name="Sanchez-Garcia M."/>
            <person name="Morin E."/>
            <person name="Andreopoulos B."/>
            <person name="Barry K.W."/>
            <person name="Bonito G."/>
            <person name="Buee M."/>
            <person name="Carver A."/>
            <person name="Chen C."/>
            <person name="Cichocki N."/>
            <person name="Clum A."/>
            <person name="Culley D."/>
            <person name="Crous P.W."/>
            <person name="Fauchery L."/>
            <person name="Girlanda M."/>
            <person name="Hayes R.D."/>
            <person name="Keri Z."/>
            <person name="LaButti K."/>
            <person name="Lipzen A."/>
            <person name="Lombard V."/>
            <person name="Magnuson J."/>
            <person name="Maillard F."/>
            <person name="Murat C."/>
            <person name="Nolan M."/>
            <person name="Ohm R.A."/>
            <person name="Pangilinan J."/>
            <person name="Pereira M.F."/>
            <person name="Perotto S."/>
            <person name="Peter M."/>
            <person name="Pfister S."/>
            <person name="Riley R."/>
            <person name="Sitrit Y."/>
            <person name="Stielow J.B."/>
            <person name="Szollosi G."/>
            <person name="Zifcakova L."/>
            <person name="Stursova M."/>
            <person name="Spatafora J.W."/>
            <person name="Tedersoo L."/>
            <person name="Vaario L.M."/>
            <person name="Yamada A."/>
            <person name="Yan M."/>
            <person name="Wang P."/>
            <person name="Xu J."/>
            <person name="Bruns T."/>
            <person name="Baldrian P."/>
            <person name="Vilgalys R."/>
            <person name="Dunand C."/>
            <person name="Henrissat B."/>
            <person name="Grigoriev I.V."/>
            <person name="Hibbett D."/>
            <person name="Nagy L.G."/>
            <person name="Martin F.M."/>
        </authorList>
    </citation>
    <scope>NUCLEOTIDE SEQUENCE</scope>
    <source>
        <strain evidence="3">UH-Tt-Lm1</strain>
    </source>
</reference>